<evidence type="ECO:0000256" key="2">
    <source>
        <dbReference type="ARBA" id="ARBA00008551"/>
    </source>
</evidence>
<dbReference type="PANTHER" id="PTHR16276:SF1">
    <property type="entry name" value="SMALL RIBOSOMAL SUBUNIT PROTEIN MS39"/>
    <property type="match status" value="1"/>
</dbReference>
<evidence type="ECO:0000256" key="10">
    <source>
        <dbReference type="ARBA" id="ARBA00023274"/>
    </source>
</evidence>
<evidence type="ECO:0000256" key="12">
    <source>
        <dbReference type="PROSITE-ProRule" id="PRU00708"/>
    </source>
</evidence>
<sequence>MQSLIASKILSFQNVLRIGHLNKRLMVSVAKNKKSLEEIIKIPKAIPRGPTDILKALSSTIEQDNTGPSYQYIDDPYLTPVNNVDKRTYSISKESGRKTARYFIEKFPELFIRDMSEPKIEAFTHKEIYDESMEFSENDLQKSILRCEVINSIICYEKLMKDGISIDPEIIYDLLDLVCFFNSENEKEHYIEEDFFQKNAKKQNITVWKDNGFAEKLFDSIEPKNDRVYSSIIKGMAKHNQCERAFSLYQQAIDLNFKLNTATYNSLINISNELHSTNEERWKTVIDLLKTMNQNQIAPDIGTLNGVLKQISKYKFFVQSNELILKSLNEFAFKFDIRPSFGTYYHLLSCFYRSRNSKSTIIYEIIDKIGDEKFEPQDMDDVYFFATAMDIASNLNDVQLAFKIDKIANRHLNLLGPNSSQNVYYYKFLKLLCLSESIEQFMAFYNRYVPHMYSPNVDLMANLLKTIKIYKAINYLPQIYDDIRLLYYIYNMDILQDLLLAMDEIQKSDPLLSKFNQIVIDAFNKINLKISKNIEMGYDQSLQWTGKTLSLCLSILNKCQDLDMGYTIMEKMYSLRNELYDQPESKTLADFAQLSFQNKRYDYVLFCLKLCQEFGKQDAIDLIRQEFEKSEINIQDENLRNKFKQFFI</sequence>
<dbReference type="GO" id="GO:0043024">
    <property type="term" value="F:ribosomal small subunit binding"/>
    <property type="evidence" value="ECO:0007669"/>
    <property type="project" value="InterPro"/>
</dbReference>
<dbReference type="InParanoid" id="A0A6P6YCD3"/>
<comment type="similarity">
    <text evidence="2">Belongs to the mitochondrion-specific ribosomal protein mS39 family.</text>
</comment>
<dbReference type="GO" id="GO:1990904">
    <property type="term" value="C:ribonucleoprotein complex"/>
    <property type="evidence" value="ECO:0007669"/>
    <property type="project" value="UniProtKB-KW"/>
</dbReference>
<evidence type="ECO:0000256" key="7">
    <source>
        <dbReference type="ARBA" id="ARBA00022946"/>
    </source>
</evidence>
<dbReference type="KEGG" id="dpte:113796292"/>
<keyword evidence="4" id="KW-0677">Repeat</keyword>
<name>A0A6P6YCD3_DERPT</name>
<gene>
    <name evidence="14" type="primary">LOC113796292</name>
</gene>
<protein>
    <recommendedName>
        <fullName evidence="11">Small ribosomal subunit protein mS39</fullName>
    </recommendedName>
</protein>
<evidence type="ECO:0000313" key="14">
    <source>
        <dbReference type="RefSeq" id="XP_027202334.1"/>
    </source>
</evidence>
<evidence type="ECO:0000256" key="8">
    <source>
        <dbReference type="ARBA" id="ARBA00022980"/>
    </source>
</evidence>
<dbReference type="FunCoup" id="A0A6P6YCD3">
    <property type="interactions" value="1409"/>
</dbReference>
<keyword evidence="3" id="KW-0699">rRNA-binding</keyword>
<dbReference type="InterPro" id="IPR037387">
    <property type="entry name" value="PTCD3"/>
</dbReference>
<keyword evidence="13" id="KW-1185">Reference proteome</keyword>
<keyword evidence="7" id="KW-0809">Transit peptide</keyword>
<keyword evidence="9" id="KW-0496">Mitochondrion</keyword>
<dbReference type="GO" id="GO:0005739">
    <property type="term" value="C:mitochondrion"/>
    <property type="evidence" value="ECO:0007669"/>
    <property type="project" value="UniProtKB-SubCell"/>
</dbReference>
<comment type="subcellular location">
    <subcellularLocation>
        <location evidence="1">Mitochondrion</location>
    </subcellularLocation>
</comment>
<evidence type="ECO:0000313" key="13">
    <source>
        <dbReference type="Proteomes" id="UP000515146"/>
    </source>
</evidence>
<evidence type="ECO:0000256" key="11">
    <source>
        <dbReference type="ARBA" id="ARBA00035134"/>
    </source>
</evidence>
<dbReference type="Gene3D" id="1.25.40.10">
    <property type="entry name" value="Tetratricopeptide repeat domain"/>
    <property type="match status" value="1"/>
</dbReference>
<dbReference type="PROSITE" id="PS51375">
    <property type="entry name" value="PPR"/>
    <property type="match status" value="1"/>
</dbReference>
<reference evidence="14" key="1">
    <citation type="submission" date="2025-08" db="UniProtKB">
        <authorList>
            <consortium name="RefSeq"/>
        </authorList>
    </citation>
    <scope>IDENTIFICATION</scope>
    <source>
        <strain evidence="14">Airmid</strain>
    </source>
</reference>
<proteinExistence type="inferred from homology"/>
<dbReference type="InterPro" id="IPR055063">
    <property type="entry name" value="Rib_mS39_PPR"/>
</dbReference>
<organism evidence="13 14">
    <name type="scientific">Dermatophagoides pteronyssinus</name>
    <name type="common">European house dust mite</name>
    <dbReference type="NCBI Taxonomy" id="6956"/>
    <lineage>
        <taxon>Eukaryota</taxon>
        <taxon>Metazoa</taxon>
        <taxon>Ecdysozoa</taxon>
        <taxon>Arthropoda</taxon>
        <taxon>Chelicerata</taxon>
        <taxon>Arachnida</taxon>
        <taxon>Acari</taxon>
        <taxon>Acariformes</taxon>
        <taxon>Sarcoptiformes</taxon>
        <taxon>Astigmata</taxon>
        <taxon>Psoroptidia</taxon>
        <taxon>Analgoidea</taxon>
        <taxon>Pyroglyphidae</taxon>
        <taxon>Dermatophagoidinae</taxon>
        <taxon>Dermatophagoides</taxon>
    </lineage>
</organism>
<dbReference type="Proteomes" id="UP000515146">
    <property type="component" value="Unplaced"/>
</dbReference>
<keyword evidence="10" id="KW-0687">Ribonucleoprotein</keyword>
<dbReference type="GO" id="GO:0032543">
    <property type="term" value="P:mitochondrial translation"/>
    <property type="evidence" value="ECO:0007669"/>
    <property type="project" value="InterPro"/>
</dbReference>
<dbReference type="GO" id="GO:0006417">
    <property type="term" value="P:regulation of translation"/>
    <property type="evidence" value="ECO:0007669"/>
    <property type="project" value="UniProtKB-KW"/>
</dbReference>
<dbReference type="AlphaFoldDB" id="A0A6P6YCD3"/>
<dbReference type="PANTHER" id="PTHR16276">
    <property type="entry name" value="PENTATRICOPEPTIDE REPEAT DOMAIN-CONTAINING PROTEIN 3"/>
    <property type="match status" value="1"/>
</dbReference>
<accession>A0A6P6YCD3</accession>
<dbReference type="InterPro" id="IPR002885">
    <property type="entry name" value="PPR_rpt"/>
</dbReference>
<dbReference type="GO" id="GO:0019843">
    <property type="term" value="F:rRNA binding"/>
    <property type="evidence" value="ECO:0007669"/>
    <property type="project" value="UniProtKB-KW"/>
</dbReference>
<evidence type="ECO:0000256" key="3">
    <source>
        <dbReference type="ARBA" id="ARBA00022730"/>
    </source>
</evidence>
<evidence type="ECO:0000256" key="4">
    <source>
        <dbReference type="ARBA" id="ARBA00022737"/>
    </source>
</evidence>
<dbReference type="OMA" id="FMHQEAQ"/>
<keyword evidence="6" id="KW-0694">RNA-binding</keyword>
<dbReference type="OrthoDB" id="185373at2759"/>
<dbReference type="RefSeq" id="XP_027202334.1">
    <property type="nucleotide sequence ID" value="XM_027346533.1"/>
</dbReference>
<dbReference type="InterPro" id="IPR011990">
    <property type="entry name" value="TPR-like_helical_dom_sf"/>
</dbReference>
<evidence type="ECO:0000256" key="5">
    <source>
        <dbReference type="ARBA" id="ARBA00022845"/>
    </source>
</evidence>
<feature type="repeat" description="PPR" evidence="12">
    <location>
        <begin position="225"/>
        <end position="259"/>
    </location>
</feature>
<keyword evidence="8" id="KW-0689">Ribosomal protein</keyword>
<evidence type="ECO:0000256" key="9">
    <source>
        <dbReference type="ARBA" id="ARBA00023128"/>
    </source>
</evidence>
<evidence type="ECO:0000256" key="1">
    <source>
        <dbReference type="ARBA" id="ARBA00004173"/>
    </source>
</evidence>
<dbReference type="Pfam" id="PF22330">
    <property type="entry name" value="Rib_mS39_PPR"/>
    <property type="match status" value="1"/>
</dbReference>
<keyword evidence="5" id="KW-0810">Translation regulation</keyword>
<evidence type="ECO:0000256" key="6">
    <source>
        <dbReference type="ARBA" id="ARBA00022884"/>
    </source>
</evidence>
<dbReference type="GO" id="GO:0005840">
    <property type="term" value="C:ribosome"/>
    <property type="evidence" value="ECO:0007669"/>
    <property type="project" value="UniProtKB-KW"/>
</dbReference>